<name>A0A0A9FN67_ARUDO</name>
<accession>A0A0A9FN67</accession>
<protein>
    <submittedName>
        <fullName evidence="1">Uncharacterized protein</fullName>
    </submittedName>
</protein>
<dbReference type="EMBL" id="GBRH01183636">
    <property type="protein sequence ID" value="JAE14260.1"/>
    <property type="molecule type" value="Transcribed_RNA"/>
</dbReference>
<sequence>MRYYYGDLKLNSFFPGLFTYLCCSLKFFQVSDNVKRTEDGACHTEKIKCRLLISLLQNSISRSY</sequence>
<reference evidence="1" key="2">
    <citation type="journal article" date="2015" name="Data Brief">
        <title>Shoot transcriptome of the giant reed, Arundo donax.</title>
        <authorList>
            <person name="Barrero R.A."/>
            <person name="Guerrero F.D."/>
            <person name="Moolhuijzen P."/>
            <person name="Goolsby J.A."/>
            <person name="Tidwell J."/>
            <person name="Bellgard S.E."/>
            <person name="Bellgard M.I."/>
        </authorList>
    </citation>
    <scope>NUCLEOTIDE SEQUENCE</scope>
    <source>
        <tissue evidence="1">Shoot tissue taken approximately 20 cm above the soil surface</tissue>
    </source>
</reference>
<dbReference type="AlphaFoldDB" id="A0A0A9FN67"/>
<evidence type="ECO:0000313" key="1">
    <source>
        <dbReference type="EMBL" id="JAE14260.1"/>
    </source>
</evidence>
<organism evidence="1">
    <name type="scientific">Arundo donax</name>
    <name type="common">Giant reed</name>
    <name type="synonym">Donax arundinaceus</name>
    <dbReference type="NCBI Taxonomy" id="35708"/>
    <lineage>
        <taxon>Eukaryota</taxon>
        <taxon>Viridiplantae</taxon>
        <taxon>Streptophyta</taxon>
        <taxon>Embryophyta</taxon>
        <taxon>Tracheophyta</taxon>
        <taxon>Spermatophyta</taxon>
        <taxon>Magnoliopsida</taxon>
        <taxon>Liliopsida</taxon>
        <taxon>Poales</taxon>
        <taxon>Poaceae</taxon>
        <taxon>PACMAD clade</taxon>
        <taxon>Arundinoideae</taxon>
        <taxon>Arundineae</taxon>
        <taxon>Arundo</taxon>
    </lineage>
</organism>
<reference evidence="1" key="1">
    <citation type="submission" date="2014-09" db="EMBL/GenBank/DDBJ databases">
        <authorList>
            <person name="Magalhaes I.L.F."/>
            <person name="Oliveira U."/>
            <person name="Santos F.R."/>
            <person name="Vidigal T.H.D.A."/>
            <person name="Brescovit A.D."/>
            <person name="Santos A.J."/>
        </authorList>
    </citation>
    <scope>NUCLEOTIDE SEQUENCE</scope>
    <source>
        <tissue evidence="1">Shoot tissue taken approximately 20 cm above the soil surface</tissue>
    </source>
</reference>
<proteinExistence type="predicted"/>